<dbReference type="AlphaFoldDB" id="A0AAD8LR98"/>
<gene>
    <name evidence="2" type="ORF">BgAZ_401500</name>
</gene>
<sequence>MVTRVVKELSHEWARVCAELPPGAVAKSLNRIALNFAKLPHETDAKSGYCLRTFLEKHVIRVVIPSCNLKGTGRLGFRDVLDPLQRRALLLGSSGNINQKDISLVLNAYAKIYHTSQQFRGTPQKIVTERHRLLRQYVSQILPATVPLVPRMNEQDLSLVLNCASKLGVMNDELLTVANETLVTQLRQHYKNGYCSKNSSDTQRQVPDKDGITQSHTDNNILSQFTPQGVSLVVNCFAKSNVALDEGVLTFIVHHYLPKNLDRFITQQLVVMMHSLLKLKVPLKEVVVPLRHMDRVMAMEFDERKTKLLSASLYTFGKYSYMPSEMASKLDSETRDESVITFSELELCNIYYGLGKLNMRFTGFLDRLNKAVGNMLHKLSPQGLSTTYYALARLDVRDHQETQEALLSRFEELINSNHNFIESRETCSKDDECSKKILPLHVVNVCFSASTCLVLEGRLFATLLSHLEWPYRYCSTDTLGGGLRWVPWLLERKRQTINDTSKTKCSSSEFISRELGTQGVYQLYCICQHIMMYTQGGLMTQRLAVLQLLKDIFDMWEVISKDKPSTFRHETIKGASVENSQTTTLIDPDVTTSKIQDDVVSVLKKGIVDRQVKSIQPIGRMNKQQSNSKQVLLVKEAPAIPYVIDILLCSV</sequence>
<organism evidence="2 3">
    <name type="scientific">Babesia gibsoni</name>
    <dbReference type="NCBI Taxonomy" id="33632"/>
    <lineage>
        <taxon>Eukaryota</taxon>
        <taxon>Sar</taxon>
        <taxon>Alveolata</taxon>
        <taxon>Apicomplexa</taxon>
        <taxon>Aconoidasida</taxon>
        <taxon>Piroplasmida</taxon>
        <taxon>Babesiidae</taxon>
        <taxon>Babesia</taxon>
    </lineage>
</organism>
<dbReference type="Proteomes" id="UP001230268">
    <property type="component" value="Unassembled WGS sequence"/>
</dbReference>
<accession>A0AAD8LR98</accession>
<feature type="compositionally biased region" description="Polar residues" evidence="1">
    <location>
        <begin position="195"/>
        <end position="205"/>
    </location>
</feature>
<evidence type="ECO:0000313" key="2">
    <source>
        <dbReference type="EMBL" id="KAK1442120.1"/>
    </source>
</evidence>
<proteinExistence type="predicted"/>
<reference evidence="2" key="1">
    <citation type="submission" date="2023-08" db="EMBL/GenBank/DDBJ databases">
        <title>Draft sequence of the Babesia gibsoni genome.</title>
        <authorList>
            <person name="Yamagishi J.Y."/>
            <person name="Xuan X.X."/>
        </authorList>
    </citation>
    <scope>NUCLEOTIDE SEQUENCE</scope>
    <source>
        <strain evidence="2">Azabu</strain>
    </source>
</reference>
<comment type="caution">
    <text evidence="2">The sequence shown here is derived from an EMBL/GenBank/DDBJ whole genome shotgun (WGS) entry which is preliminary data.</text>
</comment>
<name>A0AAD8LR98_BABGI</name>
<evidence type="ECO:0000313" key="3">
    <source>
        <dbReference type="Proteomes" id="UP001230268"/>
    </source>
</evidence>
<keyword evidence="3" id="KW-1185">Reference proteome</keyword>
<dbReference type="EMBL" id="JAVEPI010000004">
    <property type="protein sequence ID" value="KAK1442120.1"/>
    <property type="molecule type" value="Genomic_DNA"/>
</dbReference>
<protein>
    <submittedName>
        <fullName evidence="2">Uncharacterized protein</fullName>
    </submittedName>
</protein>
<evidence type="ECO:0000256" key="1">
    <source>
        <dbReference type="SAM" id="MobiDB-lite"/>
    </source>
</evidence>
<feature type="region of interest" description="Disordered" evidence="1">
    <location>
        <begin position="194"/>
        <end position="213"/>
    </location>
</feature>